<dbReference type="GO" id="GO:0006571">
    <property type="term" value="P:tyrosine biosynthetic process"/>
    <property type="evidence" value="ECO:0007669"/>
    <property type="project" value="InterPro"/>
</dbReference>
<dbReference type="Pfam" id="PF20463">
    <property type="entry name" value="PDH_C"/>
    <property type="match status" value="1"/>
</dbReference>
<evidence type="ECO:0000256" key="2">
    <source>
        <dbReference type="ARBA" id="ARBA00023002"/>
    </source>
</evidence>
<reference evidence="4" key="1">
    <citation type="submission" date="2021-02" db="EMBL/GenBank/DDBJ databases">
        <title>Infant gut strain persistence is associated with maternal origin, phylogeny, and functional potential including surface adhesion and iron acquisition.</title>
        <authorList>
            <person name="Lou Y.C."/>
        </authorList>
    </citation>
    <scope>NUCLEOTIDE SEQUENCE</scope>
    <source>
        <strain evidence="4">L2_039_000G1_dasL2_039_000G1_concoct_11</strain>
    </source>
</reference>
<dbReference type="PANTHER" id="PTHR21363:SF0">
    <property type="entry name" value="PREPHENATE DEHYDROGENASE [NADP(+)]"/>
    <property type="match status" value="1"/>
</dbReference>
<dbReference type="Gene3D" id="1.10.3660.10">
    <property type="entry name" value="6-phosphogluconate dehydrogenase C-terminal like domain"/>
    <property type="match status" value="1"/>
</dbReference>
<organism evidence="4 5">
    <name type="scientific">Slackia piriformis</name>
    <dbReference type="NCBI Taxonomy" id="626934"/>
    <lineage>
        <taxon>Bacteria</taxon>
        <taxon>Bacillati</taxon>
        <taxon>Actinomycetota</taxon>
        <taxon>Coriobacteriia</taxon>
        <taxon>Eggerthellales</taxon>
        <taxon>Eggerthellaceae</taxon>
        <taxon>Slackia</taxon>
    </lineage>
</organism>
<name>A0A943UUI0_9ACTN</name>
<comment type="similarity">
    <text evidence="1">Belongs to the prephenate/arogenate dehydrogenase family.</text>
</comment>
<protein>
    <submittedName>
        <fullName evidence="4">Prephenate dehydrogenase</fullName>
    </submittedName>
</protein>
<evidence type="ECO:0000313" key="5">
    <source>
        <dbReference type="Proteomes" id="UP000727506"/>
    </source>
</evidence>
<dbReference type="InterPro" id="IPR050812">
    <property type="entry name" value="Preph/Arog_dehydrog"/>
</dbReference>
<evidence type="ECO:0000256" key="1">
    <source>
        <dbReference type="ARBA" id="ARBA00007964"/>
    </source>
</evidence>
<accession>A0A943UUI0</accession>
<proteinExistence type="inferred from homology"/>
<dbReference type="PROSITE" id="PS51176">
    <property type="entry name" value="PDH_ADH"/>
    <property type="match status" value="1"/>
</dbReference>
<dbReference type="GO" id="GO:0008977">
    <property type="term" value="F:prephenate dehydrogenase (NAD+) activity"/>
    <property type="evidence" value="ECO:0007669"/>
    <property type="project" value="InterPro"/>
</dbReference>
<evidence type="ECO:0000259" key="3">
    <source>
        <dbReference type="PROSITE" id="PS51176"/>
    </source>
</evidence>
<dbReference type="InterPro" id="IPR003099">
    <property type="entry name" value="Prephen_DH"/>
</dbReference>
<gene>
    <name evidence="4" type="ORF">KH142_06655</name>
</gene>
<dbReference type="InterPro" id="IPR046825">
    <property type="entry name" value="PDH_C"/>
</dbReference>
<sequence length="306" mass="32317">MASHDTAAHVAAQKPDHADGLCVGVVGLGLIGGSFAKAYADAGVKVYGADIDERSLAAAMAEGCVTDVLDETTVAACDSIIVALYPQYTIEWVARMAPHIAPDALVVDCGGVKRPICSACFDTAERHGFVFLGGHPMAGTHKSGFRAARADLFAGQPMVLVAPPVYDPALISRAQQALIPAGFGSFSVTTPEMHDKIIAYTSQLAHVVSSAFIKSPTAQKHRGFSAGSYKDLTRVAELNAAMWTELFLDNADNLVEELDRVSVELGRFREALAQGDAARLKALLEEGSEAKLRADGRYADAKVATL</sequence>
<dbReference type="InterPro" id="IPR008927">
    <property type="entry name" value="6-PGluconate_DH-like_C_sf"/>
</dbReference>
<dbReference type="PANTHER" id="PTHR21363">
    <property type="entry name" value="PREPHENATE DEHYDROGENASE"/>
    <property type="match status" value="1"/>
</dbReference>
<dbReference type="SUPFAM" id="SSF51735">
    <property type="entry name" value="NAD(P)-binding Rossmann-fold domains"/>
    <property type="match status" value="1"/>
</dbReference>
<keyword evidence="2" id="KW-0560">Oxidoreductase</keyword>
<dbReference type="GO" id="GO:0070403">
    <property type="term" value="F:NAD+ binding"/>
    <property type="evidence" value="ECO:0007669"/>
    <property type="project" value="InterPro"/>
</dbReference>
<dbReference type="Pfam" id="PF02153">
    <property type="entry name" value="PDH_N"/>
    <property type="match status" value="1"/>
</dbReference>
<feature type="domain" description="Prephenate/arogenate dehydrogenase" evidence="3">
    <location>
        <begin position="21"/>
        <end position="302"/>
    </location>
</feature>
<dbReference type="Gene3D" id="3.40.50.720">
    <property type="entry name" value="NAD(P)-binding Rossmann-like Domain"/>
    <property type="match status" value="1"/>
</dbReference>
<evidence type="ECO:0000313" key="4">
    <source>
        <dbReference type="EMBL" id="MBS6941141.1"/>
    </source>
</evidence>
<dbReference type="EMBL" id="JAGZSV010000122">
    <property type="protein sequence ID" value="MBS6941141.1"/>
    <property type="molecule type" value="Genomic_DNA"/>
</dbReference>
<dbReference type="AlphaFoldDB" id="A0A943UUI0"/>
<dbReference type="InterPro" id="IPR036291">
    <property type="entry name" value="NAD(P)-bd_dom_sf"/>
</dbReference>
<dbReference type="GO" id="GO:0004665">
    <property type="term" value="F:prephenate dehydrogenase (NADP+) activity"/>
    <property type="evidence" value="ECO:0007669"/>
    <property type="project" value="InterPro"/>
</dbReference>
<dbReference type="InterPro" id="IPR046826">
    <property type="entry name" value="PDH_N"/>
</dbReference>
<dbReference type="Proteomes" id="UP000727506">
    <property type="component" value="Unassembled WGS sequence"/>
</dbReference>
<comment type="caution">
    <text evidence="4">The sequence shown here is derived from an EMBL/GenBank/DDBJ whole genome shotgun (WGS) entry which is preliminary data.</text>
</comment>
<dbReference type="SUPFAM" id="SSF48179">
    <property type="entry name" value="6-phosphogluconate dehydrogenase C-terminal domain-like"/>
    <property type="match status" value="1"/>
</dbReference>